<gene>
    <name evidence="1" type="ORF">M9H77_35666</name>
</gene>
<evidence type="ECO:0000313" key="2">
    <source>
        <dbReference type="Proteomes" id="UP001060085"/>
    </source>
</evidence>
<evidence type="ECO:0000313" key="1">
    <source>
        <dbReference type="EMBL" id="KAI5649661.1"/>
    </source>
</evidence>
<dbReference type="EMBL" id="CM044708">
    <property type="protein sequence ID" value="KAI5649661.1"/>
    <property type="molecule type" value="Genomic_DNA"/>
</dbReference>
<accession>A0ACB9ZS81</accession>
<keyword evidence="2" id="KW-1185">Reference proteome</keyword>
<name>A0ACB9ZS81_CATRO</name>
<reference evidence="2" key="1">
    <citation type="journal article" date="2023" name="Nat. Plants">
        <title>Single-cell RNA sequencing provides a high-resolution roadmap for understanding the multicellular compartmentation of specialized metabolism.</title>
        <authorList>
            <person name="Sun S."/>
            <person name="Shen X."/>
            <person name="Li Y."/>
            <person name="Li Y."/>
            <person name="Wang S."/>
            <person name="Li R."/>
            <person name="Zhang H."/>
            <person name="Shen G."/>
            <person name="Guo B."/>
            <person name="Wei J."/>
            <person name="Xu J."/>
            <person name="St-Pierre B."/>
            <person name="Chen S."/>
            <person name="Sun C."/>
        </authorList>
    </citation>
    <scope>NUCLEOTIDE SEQUENCE [LARGE SCALE GENOMIC DNA]</scope>
</reference>
<organism evidence="1 2">
    <name type="scientific">Catharanthus roseus</name>
    <name type="common">Madagascar periwinkle</name>
    <name type="synonym">Vinca rosea</name>
    <dbReference type="NCBI Taxonomy" id="4058"/>
    <lineage>
        <taxon>Eukaryota</taxon>
        <taxon>Viridiplantae</taxon>
        <taxon>Streptophyta</taxon>
        <taxon>Embryophyta</taxon>
        <taxon>Tracheophyta</taxon>
        <taxon>Spermatophyta</taxon>
        <taxon>Magnoliopsida</taxon>
        <taxon>eudicotyledons</taxon>
        <taxon>Gunneridae</taxon>
        <taxon>Pentapetalae</taxon>
        <taxon>asterids</taxon>
        <taxon>lamiids</taxon>
        <taxon>Gentianales</taxon>
        <taxon>Apocynaceae</taxon>
        <taxon>Rauvolfioideae</taxon>
        <taxon>Vinceae</taxon>
        <taxon>Catharanthinae</taxon>
        <taxon>Catharanthus</taxon>
    </lineage>
</organism>
<dbReference type="Proteomes" id="UP001060085">
    <property type="component" value="Linkage Group LG08"/>
</dbReference>
<comment type="caution">
    <text evidence="1">The sequence shown here is derived from an EMBL/GenBank/DDBJ whole genome shotgun (WGS) entry which is preliminary data.</text>
</comment>
<proteinExistence type="predicted"/>
<sequence>MNFGYIAIEHMLATQTSSTKCLPYGCFLTIVFQYFMLNLVGVGDPIAAGNDEDDEENERQEAMNVDEKKSEEEPEEETYRREMRPKKKARTKQKMHKRSVKDNLQRNKSSLETTRVYENEVIKLNTTKTRTIVRGKPVVQFSVISLKPVIQFSATEKIERPIFYFLQTQK</sequence>
<protein>
    <submittedName>
        <fullName evidence="1">Uncharacterized protein</fullName>
    </submittedName>
</protein>